<keyword evidence="19" id="KW-1185">Reference proteome</keyword>
<dbReference type="GO" id="GO:0071555">
    <property type="term" value="P:cell wall organization"/>
    <property type="evidence" value="ECO:0007669"/>
    <property type="project" value="UniProtKB-KW"/>
</dbReference>
<evidence type="ECO:0000259" key="17">
    <source>
        <dbReference type="Pfam" id="PF08245"/>
    </source>
</evidence>
<evidence type="ECO:0000256" key="13">
    <source>
        <dbReference type="ARBA" id="ARBA00047833"/>
    </source>
</evidence>
<dbReference type="SUPFAM" id="SSF53244">
    <property type="entry name" value="MurD-like peptide ligases, peptide-binding domain"/>
    <property type="match status" value="1"/>
</dbReference>
<evidence type="ECO:0000256" key="2">
    <source>
        <dbReference type="ARBA" id="ARBA00004752"/>
    </source>
</evidence>
<dbReference type="Pfam" id="PF02875">
    <property type="entry name" value="Mur_ligase_C"/>
    <property type="match status" value="1"/>
</dbReference>
<dbReference type="SUPFAM" id="SSF51984">
    <property type="entry name" value="MurCD N-terminal domain"/>
    <property type="match status" value="1"/>
</dbReference>
<evidence type="ECO:0000256" key="9">
    <source>
        <dbReference type="ARBA" id="ARBA00022960"/>
    </source>
</evidence>
<dbReference type="InterPro" id="IPR050061">
    <property type="entry name" value="MurCDEF_pg_biosynth"/>
</dbReference>
<evidence type="ECO:0000256" key="5">
    <source>
        <dbReference type="ARBA" id="ARBA00022598"/>
    </source>
</evidence>
<evidence type="ECO:0000259" key="16">
    <source>
        <dbReference type="Pfam" id="PF02875"/>
    </source>
</evidence>
<keyword evidence="5 14" id="KW-0436">Ligase</keyword>
<keyword evidence="11 14" id="KW-0131">Cell cycle</keyword>
<reference evidence="18 19" key="1">
    <citation type="submission" date="2019-03" db="EMBL/GenBank/DDBJ databases">
        <title>Genomic Encyclopedia of Type Strains, Phase IV (KMG-IV): sequencing the most valuable type-strain genomes for metagenomic binning, comparative biology and taxonomic classification.</title>
        <authorList>
            <person name="Goeker M."/>
        </authorList>
    </citation>
    <scope>NUCLEOTIDE SEQUENCE [LARGE SCALE GENOMIC DNA]</scope>
    <source>
        <strain evidence="18 19">DSM 103923</strain>
    </source>
</reference>
<dbReference type="Pfam" id="PF08245">
    <property type="entry name" value="Mur_ligase_M"/>
    <property type="match status" value="1"/>
</dbReference>
<dbReference type="GO" id="GO:0005737">
    <property type="term" value="C:cytoplasm"/>
    <property type="evidence" value="ECO:0007669"/>
    <property type="project" value="UniProtKB-SubCell"/>
</dbReference>
<evidence type="ECO:0000256" key="1">
    <source>
        <dbReference type="ARBA" id="ARBA00004496"/>
    </source>
</evidence>
<dbReference type="InterPro" id="IPR036565">
    <property type="entry name" value="Mur-like_cat_sf"/>
</dbReference>
<gene>
    <name evidence="14" type="primary">murC</name>
    <name evidence="18" type="ORF">EDC61_11249</name>
</gene>
<dbReference type="InterPro" id="IPR000713">
    <property type="entry name" value="Mur_ligase_N"/>
</dbReference>
<dbReference type="Gene3D" id="3.40.1190.10">
    <property type="entry name" value="Mur-like, catalytic domain"/>
    <property type="match status" value="1"/>
</dbReference>
<keyword evidence="9 14" id="KW-0133">Cell shape</keyword>
<dbReference type="InterPro" id="IPR036615">
    <property type="entry name" value="Mur_ligase_C_dom_sf"/>
</dbReference>
<dbReference type="InterPro" id="IPR004101">
    <property type="entry name" value="Mur_ligase_C"/>
</dbReference>
<dbReference type="OrthoDB" id="9804126at2"/>
<comment type="subcellular location">
    <subcellularLocation>
        <location evidence="1 14">Cytoplasm</location>
    </subcellularLocation>
</comment>
<dbReference type="GO" id="GO:0005524">
    <property type="term" value="F:ATP binding"/>
    <property type="evidence" value="ECO:0007669"/>
    <property type="project" value="UniProtKB-UniRule"/>
</dbReference>
<dbReference type="GO" id="GO:0009252">
    <property type="term" value="P:peptidoglycan biosynthetic process"/>
    <property type="evidence" value="ECO:0007669"/>
    <property type="project" value="UniProtKB-UniRule"/>
</dbReference>
<dbReference type="EC" id="6.3.2.8" evidence="3 14"/>
<dbReference type="GO" id="GO:0051301">
    <property type="term" value="P:cell division"/>
    <property type="evidence" value="ECO:0007669"/>
    <property type="project" value="UniProtKB-KW"/>
</dbReference>
<evidence type="ECO:0000256" key="6">
    <source>
        <dbReference type="ARBA" id="ARBA00022618"/>
    </source>
</evidence>
<evidence type="ECO:0000313" key="18">
    <source>
        <dbReference type="EMBL" id="TCS71033.1"/>
    </source>
</evidence>
<organism evidence="18 19">
    <name type="scientific">Sulfuritortus calidifontis</name>
    <dbReference type="NCBI Taxonomy" id="1914471"/>
    <lineage>
        <taxon>Bacteria</taxon>
        <taxon>Pseudomonadati</taxon>
        <taxon>Pseudomonadota</taxon>
        <taxon>Betaproteobacteria</taxon>
        <taxon>Nitrosomonadales</taxon>
        <taxon>Thiobacillaceae</taxon>
        <taxon>Sulfuritortus</taxon>
    </lineage>
</organism>
<comment type="caution">
    <text evidence="18">The sequence shown here is derived from an EMBL/GenBank/DDBJ whole genome shotgun (WGS) entry which is preliminary data.</text>
</comment>
<dbReference type="RefSeq" id="WP_126463591.1">
    <property type="nucleotide sequence ID" value="NZ_AP018721.1"/>
</dbReference>
<dbReference type="PANTHER" id="PTHR43445:SF3">
    <property type="entry name" value="UDP-N-ACETYLMURAMATE--L-ALANINE LIGASE"/>
    <property type="match status" value="1"/>
</dbReference>
<evidence type="ECO:0000256" key="10">
    <source>
        <dbReference type="ARBA" id="ARBA00022984"/>
    </source>
</evidence>
<evidence type="ECO:0000256" key="4">
    <source>
        <dbReference type="ARBA" id="ARBA00022490"/>
    </source>
</evidence>
<evidence type="ECO:0000256" key="7">
    <source>
        <dbReference type="ARBA" id="ARBA00022741"/>
    </source>
</evidence>
<sequence>MKHKVRHVHFVGIGGAGMSGIAEVLLNLGYTVSGSDLSDSAATRRLAEMGAKVYRGHDAANIQGANVLVTSSAVKEDNPEVRAARAAHVPIVARAMMLAELMRFKQGIAVAGTHGKTTTTSLIASVLTEAGCDPTFVIGGKLLAAGANAKLGQGEYLVAEADESDASFLLLNPVLAIVTNIDADHMDTYGHDFERLKDAFVDFLHRLPFWGMAVLCADDPVVRELLPRITKPVMTYGTTDDCGIQAVNIRAGAGQMHFTALRNGERAPIEVTLNIPGRHNVLNALAAIAVAWELNLPDAAVQKALANFSGVGRRFQRHGEVRLTDGRRFTLVDDYGHHPVEMAATLEAARGAFPGRRLVLVFQPHRYTRTRDLFEDFVRVLSQADALLLTEVYAAGEAPIVAADGRSLARAVRVAGKVEPVFVADVGELPQAVADFVKDGDVVLTMGAGSIGQVPTKLAAMGEGR</sequence>
<dbReference type="PANTHER" id="PTHR43445">
    <property type="entry name" value="UDP-N-ACETYLMURAMATE--L-ALANINE LIGASE-RELATED"/>
    <property type="match status" value="1"/>
</dbReference>
<dbReference type="Gene3D" id="3.90.190.20">
    <property type="entry name" value="Mur ligase, C-terminal domain"/>
    <property type="match status" value="1"/>
</dbReference>
<dbReference type="UniPathway" id="UPA00219"/>
<dbReference type="FunFam" id="3.40.1190.10:FF:000001">
    <property type="entry name" value="UDP-N-acetylmuramate--L-alanine ligase"/>
    <property type="match status" value="1"/>
</dbReference>
<evidence type="ECO:0000313" key="19">
    <source>
        <dbReference type="Proteomes" id="UP000295135"/>
    </source>
</evidence>
<keyword evidence="10 14" id="KW-0573">Peptidoglycan synthesis</keyword>
<dbReference type="InterPro" id="IPR005758">
    <property type="entry name" value="UDP-N-AcMur_Ala_ligase_MurC"/>
</dbReference>
<evidence type="ECO:0000259" key="15">
    <source>
        <dbReference type="Pfam" id="PF01225"/>
    </source>
</evidence>
<feature type="binding site" evidence="14">
    <location>
        <begin position="112"/>
        <end position="118"/>
    </location>
    <ligand>
        <name>ATP</name>
        <dbReference type="ChEBI" id="CHEBI:30616"/>
    </ligand>
</feature>
<evidence type="ECO:0000256" key="3">
    <source>
        <dbReference type="ARBA" id="ARBA00012211"/>
    </source>
</evidence>
<accession>A0A4R3JVV2</accession>
<dbReference type="HAMAP" id="MF_00046">
    <property type="entry name" value="MurC"/>
    <property type="match status" value="1"/>
</dbReference>
<dbReference type="AlphaFoldDB" id="A0A4R3JVV2"/>
<dbReference type="Gene3D" id="3.40.50.720">
    <property type="entry name" value="NAD(P)-binding Rossmann-like Domain"/>
    <property type="match status" value="1"/>
</dbReference>
<dbReference type="NCBIfam" id="TIGR01082">
    <property type="entry name" value="murC"/>
    <property type="match status" value="1"/>
</dbReference>
<keyword evidence="12 14" id="KW-0961">Cell wall biogenesis/degradation</keyword>
<comment type="function">
    <text evidence="14">Cell wall formation.</text>
</comment>
<dbReference type="EMBL" id="SLZY01000012">
    <property type="protein sequence ID" value="TCS71033.1"/>
    <property type="molecule type" value="Genomic_DNA"/>
</dbReference>
<evidence type="ECO:0000256" key="8">
    <source>
        <dbReference type="ARBA" id="ARBA00022840"/>
    </source>
</evidence>
<feature type="domain" description="Mur ligase central" evidence="17">
    <location>
        <begin position="110"/>
        <end position="291"/>
    </location>
</feature>
<comment type="pathway">
    <text evidence="2 14">Cell wall biogenesis; peptidoglycan biosynthesis.</text>
</comment>
<comment type="catalytic activity">
    <reaction evidence="13 14">
        <text>UDP-N-acetyl-alpha-D-muramate + L-alanine + ATP = UDP-N-acetyl-alpha-D-muramoyl-L-alanine + ADP + phosphate + H(+)</text>
        <dbReference type="Rhea" id="RHEA:23372"/>
        <dbReference type="ChEBI" id="CHEBI:15378"/>
        <dbReference type="ChEBI" id="CHEBI:30616"/>
        <dbReference type="ChEBI" id="CHEBI:43474"/>
        <dbReference type="ChEBI" id="CHEBI:57972"/>
        <dbReference type="ChEBI" id="CHEBI:70757"/>
        <dbReference type="ChEBI" id="CHEBI:83898"/>
        <dbReference type="ChEBI" id="CHEBI:456216"/>
        <dbReference type="EC" id="6.3.2.8"/>
    </reaction>
</comment>
<dbReference type="GO" id="GO:0008763">
    <property type="term" value="F:UDP-N-acetylmuramate-L-alanine ligase activity"/>
    <property type="evidence" value="ECO:0007669"/>
    <property type="project" value="UniProtKB-UniRule"/>
</dbReference>
<feature type="domain" description="Mur ligase C-terminal" evidence="16">
    <location>
        <begin position="313"/>
        <end position="449"/>
    </location>
</feature>
<evidence type="ECO:0000256" key="12">
    <source>
        <dbReference type="ARBA" id="ARBA00023316"/>
    </source>
</evidence>
<keyword evidence="7 14" id="KW-0547">Nucleotide-binding</keyword>
<dbReference type="GO" id="GO:0008360">
    <property type="term" value="P:regulation of cell shape"/>
    <property type="evidence" value="ECO:0007669"/>
    <property type="project" value="UniProtKB-KW"/>
</dbReference>
<keyword evidence="6 14" id="KW-0132">Cell division</keyword>
<feature type="domain" description="Mur ligase N-terminal catalytic" evidence="15">
    <location>
        <begin position="7"/>
        <end position="105"/>
    </location>
</feature>
<proteinExistence type="inferred from homology"/>
<protein>
    <recommendedName>
        <fullName evidence="3 14">UDP-N-acetylmuramate--L-alanine ligase</fullName>
        <ecNumber evidence="3 14">6.3.2.8</ecNumber>
    </recommendedName>
    <alternativeName>
        <fullName evidence="14">UDP-N-acetylmuramoyl-L-alanine synthetase</fullName>
    </alternativeName>
</protein>
<evidence type="ECO:0000256" key="14">
    <source>
        <dbReference type="HAMAP-Rule" id="MF_00046"/>
    </source>
</evidence>
<dbReference type="SUPFAM" id="SSF53623">
    <property type="entry name" value="MurD-like peptide ligases, catalytic domain"/>
    <property type="match status" value="1"/>
</dbReference>
<evidence type="ECO:0000256" key="11">
    <source>
        <dbReference type="ARBA" id="ARBA00023306"/>
    </source>
</evidence>
<comment type="similarity">
    <text evidence="14">Belongs to the MurCDEF family.</text>
</comment>
<dbReference type="InterPro" id="IPR013221">
    <property type="entry name" value="Mur_ligase_cen"/>
</dbReference>
<dbReference type="Pfam" id="PF01225">
    <property type="entry name" value="Mur_ligase"/>
    <property type="match status" value="1"/>
</dbReference>
<dbReference type="Proteomes" id="UP000295135">
    <property type="component" value="Unassembled WGS sequence"/>
</dbReference>
<keyword evidence="4 14" id="KW-0963">Cytoplasm</keyword>
<keyword evidence="8 14" id="KW-0067">ATP-binding</keyword>
<name>A0A4R3JVV2_9PROT</name>